<dbReference type="RefSeq" id="WP_317968055.1">
    <property type="nucleotide sequence ID" value="NZ_CP129118.1"/>
</dbReference>
<reference evidence="1 2" key="1">
    <citation type="submission" date="2023-06" db="EMBL/GenBank/DDBJ databases">
        <title>Sporosarcina sp. nov., isolated from Korean tranditional fermented seafood 'Jeotgal'.</title>
        <authorList>
            <person name="Yang A.I."/>
            <person name="Shin N.-R."/>
        </authorList>
    </citation>
    <scope>NUCLEOTIDE SEQUENCE [LARGE SCALE GENOMIC DNA]</scope>
    <source>
        <strain evidence="1 2">T2O-4</strain>
    </source>
</reference>
<gene>
    <name evidence="1" type="ORF">QWT69_00830</name>
</gene>
<protein>
    <submittedName>
        <fullName evidence="1">Uncharacterized protein</fullName>
    </submittedName>
</protein>
<evidence type="ECO:0000313" key="1">
    <source>
        <dbReference type="EMBL" id="WOV87698.1"/>
    </source>
</evidence>
<accession>A0ABZ0L5E4</accession>
<evidence type="ECO:0000313" key="2">
    <source>
        <dbReference type="Proteomes" id="UP001303902"/>
    </source>
</evidence>
<dbReference type="Proteomes" id="UP001303902">
    <property type="component" value="Chromosome"/>
</dbReference>
<sequence length="45" mass="5259">MNKSQNFQLEIITTKVIKIDTARIVRSCAYIADFIEELWEDVSEP</sequence>
<dbReference type="EMBL" id="CP129118">
    <property type="protein sequence ID" value="WOV87698.1"/>
    <property type="molecule type" value="Genomic_DNA"/>
</dbReference>
<name>A0ABZ0L5E4_9BACL</name>
<keyword evidence="2" id="KW-1185">Reference proteome</keyword>
<proteinExistence type="predicted"/>
<organism evidence="1 2">
    <name type="scientific">Sporosarcina oncorhynchi</name>
    <dbReference type="NCBI Taxonomy" id="3056444"/>
    <lineage>
        <taxon>Bacteria</taxon>
        <taxon>Bacillati</taxon>
        <taxon>Bacillota</taxon>
        <taxon>Bacilli</taxon>
        <taxon>Bacillales</taxon>
        <taxon>Caryophanaceae</taxon>
        <taxon>Sporosarcina</taxon>
    </lineage>
</organism>